<keyword evidence="11" id="KW-0472">Membrane</keyword>
<dbReference type="InterPro" id="IPR035913">
    <property type="entry name" value="RPB5-like_sf"/>
</dbReference>
<feature type="compositionally biased region" description="Basic and acidic residues" evidence="10">
    <location>
        <begin position="740"/>
        <end position="753"/>
    </location>
</feature>
<keyword evidence="11" id="KW-1133">Transmembrane helix</keyword>
<feature type="compositionally biased region" description="Low complexity" evidence="10">
    <location>
        <begin position="727"/>
        <end position="739"/>
    </location>
</feature>
<comment type="similarity">
    <text evidence="6">Belongs to the archaeal Rpo5/eukaryotic RPB5 RNA polymerase subunit family.</text>
</comment>
<evidence type="ECO:0000259" key="12">
    <source>
        <dbReference type="Pfam" id="PF01191"/>
    </source>
</evidence>
<dbReference type="GO" id="GO:0003899">
    <property type="term" value="F:DNA-directed RNA polymerase activity"/>
    <property type="evidence" value="ECO:0007669"/>
    <property type="project" value="InterPro"/>
</dbReference>
<feature type="region of interest" description="Disordered" evidence="10">
    <location>
        <begin position="794"/>
        <end position="815"/>
    </location>
</feature>
<dbReference type="Pfam" id="PF03871">
    <property type="entry name" value="RNA_pol_Rpb5_N"/>
    <property type="match status" value="1"/>
</dbReference>
<keyword evidence="4" id="KW-0804">Transcription</keyword>
<dbReference type="InterPro" id="IPR014381">
    <property type="entry name" value="Arch_Rpo5/euc_Rpb5"/>
</dbReference>
<dbReference type="GO" id="GO:0005666">
    <property type="term" value="C:RNA polymerase III complex"/>
    <property type="evidence" value="ECO:0007669"/>
    <property type="project" value="TreeGrafter"/>
</dbReference>
<dbReference type="PANTHER" id="PTHR10535:SF0">
    <property type="entry name" value="DNA-DIRECTED RNA POLYMERASES I, II, AND III SUBUNIT RPABC1"/>
    <property type="match status" value="1"/>
</dbReference>
<dbReference type="SUPFAM" id="SSF53036">
    <property type="entry name" value="Eukaryotic RPB5 N-terminal domain"/>
    <property type="match status" value="1"/>
</dbReference>
<dbReference type="GO" id="GO:0006362">
    <property type="term" value="P:transcription elongation by RNA polymerase I"/>
    <property type="evidence" value="ECO:0007669"/>
    <property type="project" value="TreeGrafter"/>
</dbReference>
<evidence type="ECO:0000256" key="11">
    <source>
        <dbReference type="SAM" id="Phobius"/>
    </source>
</evidence>
<dbReference type="InterPro" id="IPR005571">
    <property type="entry name" value="RNA_pol_Rpb5_N"/>
</dbReference>
<feature type="region of interest" description="Disordered" evidence="10">
    <location>
        <begin position="525"/>
        <end position="551"/>
    </location>
</feature>
<feature type="domain" description="RNA polymerase subunit H/Rpb5 C-terminal" evidence="12">
    <location>
        <begin position="118"/>
        <end position="189"/>
    </location>
</feature>
<evidence type="ECO:0000256" key="10">
    <source>
        <dbReference type="SAM" id="MobiDB-lite"/>
    </source>
</evidence>
<dbReference type="NCBIfam" id="NF007129">
    <property type="entry name" value="PRK09570.1"/>
    <property type="match status" value="1"/>
</dbReference>
<feature type="region of interest" description="Disordered" evidence="10">
    <location>
        <begin position="398"/>
        <end position="513"/>
    </location>
</feature>
<feature type="domain" description="RNA polymerase Rpb5 N-terminal" evidence="13">
    <location>
        <begin position="1"/>
        <end position="75"/>
    </location>
</feature>
<accession>A0A1I8B9B7</accession>
<dbReference type="HAMAP" id="MF_00025">
    <property type="entry name" value="RNApol_Rpo5_RPB5"/>
    <property type="match status" value="1"/>
</dbReference>
<evidence type="ECO:0000259" key="13">
    <source>
        <dbReference type="Pfam" id="PF03871"/>
    </source>
</evidence>
<name>A0A1I8B9B7_MELHA</name>
<organism evidence="14 15">
    <name type="scientific">Meloidogyne hapla</name>
    <name type="common">Root-knot nematode worm</name>
    <dbReference type="NCBI Taxonomy" id="6305"/>
    <lineage>
        <taxon>Eukaryota</taxon>
        <taxon>Metazoa</taxon>
        <taxon>Ecdysozoa</taxon>
        <taxon>Nematoda</taxon>
        <taxon>Chromadorea</taxon>
        <taxon>Rhabditida</taxon>
        <taxon>Tylenchina</taxon>
        <taxon>Tylenchomorpha</taxon>
        <taxon>Tylenchoidea</taxon>
        <taxon>Meloidogynidae</taxon>
        <taxon>Meloidogyninae</taxon>
        <taxon>Meloidogyne</taxon>
    </lineage>
</organism>
<dbReference type="SUPFAM" id="SSF55287">
    <property type="entry name" value="RPB5-like RNA polymerase subunit"/>
    <property type="match status" value="1"/>
</dbReference>
<comment type="function">
    <text evidence="8">DNA-dependent RNA polymerase catalyzes the transcription of DNA into RNA using the four ribonucleoside triphosphates as substrates. Common component of RNA polymerases I, II and III which synthesize ribosomal RNA precursors, mRNA precursors and many functional non-coding RNAs, and small RNAs, such as 5S rRNA and tRNAs, respectively. Pol II is the central component of the basal RNA polymerase II transcription machinery. Pols are composed of mobile elements that move relative to each other. In Pol II, RPB5 is part of the lower jaw surrounding the central large cleft and thought to grab the incoming DNA template. Seems to be the major component in this process.</text>
</comment>
<feature type="compositionally biased region" description="Polar residues" evidence="10">
    <location>
        <begin position="636"/>
        <end position="656"/>
    </location>
</feature>
<evidence type="ECO:0000256" key="9">
    <source>
        <dbReference type="ARBA" id="ARBA00064429"/>
    </source>
</evidence>
<feature type="compositionally biased region" description="Polar residues" evidence="10">
    <location>
        <begin position="525"/>
        <end position="550"/>
    </location>
</feature>
<feature type="region of interest" description="Disordered" evidence="10">
    <location>
        <begin position="636"/>
        <end position="686"/>
    </location>
</feature>
<feature type="compositionally biased region" description="Low complexity" evidence="10">
    <location>
        <begin position="794"/>
        <end position="804"/>
    </location>
</feature>
<keyword evidence="14" id="KW-1185">Reference proteome</keyword>
<evidence type="ECO:0000256" key="6">
    <source>
        <dbReference type="ARBA" id="ARBA00025765"/>
    </source>
</evidence>
<dbReference type="FunFam" id="3.40.1340.10:FF:000001">
    <property type="entry name" value="DNA-directed RNA polymerases I, II, and III subunit RPABC1"/>
    <property type="match status" value="1"/>
</dbReference>
<dbReference type="InterPro" id="IPR036710">
    <property type="entry name" value="RNA_pol_Rpb5_N_sf"/>
</dbReference>
<feature type="compositionally biased region" description="Polar residues" evidence="10">
    <location>
        <begin position="673"/>
        <end position="686"/>
    </location>
</feature>
<feature type="compositionally biased region" description="Polar residues" evidence="10">
    <location>
        <begin position="767"/>
        <end position="776"/>
    </location>
</feature>
<dbReference type="GO" id="GO:0005665">
    <property type="term" value="C:RNA polymerase II, core complex"/>
    <property type="evidence" value="ECO:0007669"/>
    <property type="project" value="TreeGrafter"/>
</dbReference>
<dbReference type="Gene3D" id="3.90.940.20">
    <property type="entry name" value="RPB5-like RNA polymerase subunit"/>
    <property type="match status" value="1"/>
</dbReference>
<evidence type="ECO:0000256" key="7">
    <source>
        <dbReference type="ARBA" id="ARBA00032836"/>
    </source>
</evidence>
<dbReference type="PROSITE" id="PS01110">
    <property type="entry name" value="RNA_POL_H_23KD"/>
    <property type="match status" value="1"/>
</dbReference>
<dbReference type="AlphaFoldDB" id="A0A1I8B9B7"/>
<dbReference type="PANTHER" id="PTHR10535">
    <property type="entry name" value="DNA-DIRECTED RNA POLYMERASES I, II, AND III SUBUNIT RPABC1"/>
    <property type="match status" value="1"/>
</dbReference>
<dbReference type="Proteomes" id="UP000095281">
    <property type="component" value="Unplaced"/>
</dbReference>
<dbReference type="FunFam" id="3.90.940.20:FF:000001">
    <property type="entry name" value="DNA-directed RNA polymerases I, II, and III subunit RPABC1"/>
    <property type="match status" value="1"/>
</dbReference>
<dbReference type="WBParaSite" id="MhA1_Contig1732.frz3.fgene2">
    <property type="protein sequence ID" value="MhA1_Contig1732.frz3.fgene2"/>
    <property type="gene ID" value="MhA1_Contig1732.frz3.fgene2"/>
</dbReference>
<protein>
    <recommendedName>
        <fullName evidence="2">DNA-directed RNA polymerases I, II, and III subunit RPABC1</fullName>
    </recommendedName>
    <alternativeName>
        <fullName evidence="7">RPB5 homolog</fullName>
    </alternativeName>
</protein>
<dbReference type="InterPro" id="IPR000783">
    <property type="entry name" value="RNA_pol_subH/Rpb5_C"/>
</dbReference>
<dbReference type="GO" id="GO:0005736">
    <property type="term" value="C:RNA polymerase I complex"/>
    <property type="evidence" value="ECO:0007669"/>
    <property type="project" value="TreeGrafter"/>
</dbReference>
<feature type="region of interest" description="Disordered" evidence="10">
    <location>
        <begin position="725"/>
        <end position="778"/>
    </location>
</feature>
<dbReference type="Gene3D" id="3.40.1340.10">
    <property type="entry name" value="RNA polymerase, Rpb5, N-terminal domain"/>
    <property type="match status" value="1"/>
</dbReference>
<dbReference type="InterPro" id="IPR020608">
    <property type="entry name" value="RNA_pol_subH/Rpb5_CS"/>
</dbReference>
<keyword evidence="11" id="KW-0812">Transmembrane</keyword>
<feature type="compositionally biased region" description="Polar residues" evidence="10">
    <location>
        <begin position="427"/>
        <end position="490"/>
    </location>
</feature>
<comment type="subcellular location">
    <subcellularLocation>
        <location evidence="1">Nucleus</location>
    </subcellularLocation>
</comment>
<dbReference type="GO" id="GO:0006366">
    <property type="term" value="P:transcription by RNA polymerase II"/>
    <property type="evidence" value="ECO:0007669"/>
    <property type="project" value="TreeGrafter"/>
</dbReference>
<dbReference type="Pfam" id="PF01191">
    <property type="entry name" value="RNA_pol_Rpb5_C"/>
    <property type="match status" value="1"/>
</dbReference>
<reference evidence="15" key="1">
    <citation type="submission" date="2016-11" db="UniProtKB">
        <authorList>
            <consortium name="WormBaseParasite"/>
        </authorList>
    </citation>
    <scope>IDENTIFICATION</scope>
</reference>
<proteinExistence type="inferred from homology"/>
<feature type="compositionally biased region" description="Basic and acidic residues" evidence="10">
    <location>
        <begin position="805"/>
        <end position="814"/>
    </location>
</feature>
<sequence>MCHDRGYLITQDELDQTLDQFKEIFGDRPSEKRPSRGDLTILVAHNDDPTDQMYVFFPEDPKIGIKTIKQICQQMQEQNITRAIIVVHVGMTPSAKQAIVDMAPKYTLEHFQEAELMVNITEHELVPEHVVMSAEEKAELLAKYKLRESQLPRIQVSDPVARYFGLRRGQVVKIIRPSETAGRYITYRLYFLNFIILFLINSKFVYSIGINHLNRHNIHLGNGHSTQTHLNNFNHFPTTISHQTNSLNNNFNLPLPTNSPFSTINPLTVTEEQNKQIQHFSQNINSIPSQTSTLRNSINQIPSTPLISQSSNTIPQTNNLHHFSTPASLTSKFTKQNFDEQFGQIPTPQTPTIGRNVQKTSFNPQINQQTLAPHQLETHSITAFKSNEFQQKHQQFNSNPQITTPTHFQHTPTENQNLFPNNEERAQNSQNTQLVPPHNPTQSTNQFEQKHNFNGKTMTSHKSFLNGGESTTSSNHQIDSPTIQPLKNNFETNLPNTQETNNNNLPTPSQINPWEQKQNIHTNNTALPSHSQIGSPQNLHTQNNPSSNEANIKIPKLNSQESDNNSSSPQFHQNFPLPKLLLNGKESINNNKQLTTAPHIQNNHQNNSSIIHSQNEVETNSQKLNFQETQINSIPTSQINSTNKQNINTTQHSSTPSNNNSLNKHHSSSFKNQQSEQENTTTNNLFKIPSSNKLLNQTKNQNFTFNNSSTHLPHLQHSSSFLTNKINESSGENQNFNNNKEQKGENNSKEREKNLKKHFHKNNLNKTTETSSKQNLSSNESEIINNKLFENNETLNSKNNNFKENNSKINRDEFNNNETNKFGKIDKNELNLNNETNNNNFKETTIKLSTTTFPIITTTTQDPIIRKELEKVGAPEILKQMVPPKLEPVPIPEIAKKNIESICANGKCLGQKQEIKEQRAVVVKQEQAVELKLK</sequence>
<evidence type="ECO:0000256" key="1">
    <source>
        <dbReference type="ARBA" id="ARBA00004123"/>
    </source>
</evidence>
<feature type="compositionally biased region" description="Low complexity" evidence="10">
    <location>
        <begin position="491"/>
        <end position="508"/>
    </location>
</feature>
<feature type="compositionally biased region" description="Polar residues" evidence="10">
    <location>
        <begin position="398"/>
        <end position="420"/>
    </location>
</feature>
<comment type="subunit">
    <text evidence="9">Component of the RNA polymerase I (Pol I), RNA polymerase II (Pol II) and RNA polymerase III (Pol III) complexes consisting of at least 13, 12 and 17 subunits, respectively. In RNA Pol II, this subunit is present in 2-fold molar excess over the other subunits.</text>
</comment>
<feature type="compositionally biased region" description="Basic residues" evidence="10">
    <location>
        <begin position="754"/>
        <end position="763"/>
    </location>
</feature>
<evidence type="ECO:0000256" key="2">
    <source>
        <dbReference type="ARBA" id="ARBA00020809"/>
    </source>
</evidence>
<evidence type="ECO:0000256" key="3">
    <source>
        <dbReference type="ARBA" id="ARBA00022478"/>
    </source>
</evidence>
<keyword evidence="5" id="KW-0539">Nucleus</keyword>
<feature type="transmembrane region" description="Helical" evidence="11">
    <location>
        <begin position="189"/>
        <end position="209"/>
    </location>
</feature>
<evidence type="ECO:0000256" key="8">
    <source>
        <dbReference type="ARBA" id="ARBA00060082"/>
    </source>
</evidence>
<keyword evidence="3" id="KW-0240">DNA-directed RNA polymerase</keyword>
<dbReference type="GO" id="GO:0003677">
    <property type="term" value="F:DNA binding"/>
    <property type="evidence" value="ECO:0007669"/>
    <property type="project" value="InterPro"/>
</dbReference>
<evidence type="ECO:0000313" key="15">
    <source>
        <dbReference type="WBParaSite" id="MhA1_Contig1732.frz3.fgene2"/>
    </source>
</evidence>
<evidence type="ECO:0000256" key="4">
    <source>
        <dbReference type="ARBA" id="ARBA00023163"/>
    </source>
</evidence>
<dbReference type="GO" id="GO:0042797">
    <property type="term" value="P:tRNA transcription by RNA polymerase III"/>
    <property type="evidence" value="ECO:0007669"/>
    <property type="project" value="TreeGrafter"/>
</dbReference>
<evidence type="ECO:0000256" key="5">
    <source>
        <dbReference type="ARBA" id="ARBA00023242"/>
    </source>
</evidence>
<evidence type="ECO:0000313" key="14">
    <source>
        <dbReference type="Proteomes" id="UP000095281"/>
    </source>
</evidence>